<keyword evidence="1" id="KW-0472">Membrane</keyword>
<keyword evidence="1" id="KW-1133">Transmembrane helix</keyword>
<feature type="transmembrane region" description="Helical" evidence="1">
    <location>
        <begin position="174"/>
        <end position="195"/>
    </location>
</feature>
<feature type="transmembrane region" description="Helical" evidence="1">
    <location>
        <begin position="57"/>
        <end position="86"/>
    </location>
</feature>
<reference evidence="2 3" key="1">
    <citation type="submission" date="2021-05" db="EMBL/GenBank/DDBJ databases">
        <title>Novel Bacillus species.</title>
        <authorList>
            <person name="Liu G."/>
        </authorList>
    </citation>
    <scope>NUCLEOTIDE SEQUENCE [LARGE SCALE GENOMIC DNA]</scope>
    <source>
        <strain evidence="2 3">FJAT-49682</strain>
    </source>
</reference>
<organism evidence="2 3">
    <name type="scientific">Lederbergia citrea</name>
    <dbReference type="NCBI Taxonomy" id="2833581"/>
    <lineage>
        <taxon>Bacteria</taxon>
        <taxon>Bacillati</taxon>
        <taxon>Bacillota</taxon>
        <taxon>Bacilli</taxon>
        <taxon>Bacillales</taxon>
        <taxon>Bacillaceae</taxon>
        <taxon>Lederbergia</taxon>
    </lineage>
</organism>
<dbReference type="PANTHER" id="PTHR41324:SF1">
    <property type="entry name" value="DUF2232 DOMAIN-CONTAINING PROTEIN"/>
    <property type="match status" value="1"/>
</dbReference>
<sequence length="312" mass="35337">MKKNQVLIEGASMLAIFILMLLLSLFIPLVSIVVQFFLILPFLLYSAKYPVKYAAMLVVAAVFVSFVLGSYYAVPLALLFGTTGLMMGYCIRSRKNKLVVYLASSMVFLANILLFFAIAAKFFGMNFLEEISDLFKSSVTQYTDALSIIGQSPPPELQDQLGEMIRMMNSMAPTLLLITAFITVLILMAVNFPIIKRLGIAVPKFEPFRLMKFPKSILWYYLIALVLSMLMKLEVGSYWYMALVNAAFILQTLLVIQGLSFIFYYNHIKKWPKFIPILAVILTLVLPFILSIVRVLGIIDIGFNLRQRLNNK</sequence>
<feature type="transmembrane region" description="Helical" evidence="1">
    <location>
        <begin position="239"/>
        <end position="265"/>
    </location>
</feature>
<keyword evidence="3" id="KW-1185">Reference proteome</keyword>
<dbReference type="RefSeq" id="WP_213098845.1">
    <property type="nucleotide sequence ID" value="NZ_JAGYPN010000002.1"/>
</dbReference>
<proteinExistence type="predicted"/>
<feature type="transmembrane region" description="Helical" evidence="1">
    <location>
        <begin position="98"/>
        <end position="120"/>
    </location>
</feature>
<evidence type="ECO:0000313" key="2">
    <source>
        <dbReference type="EMBL" id="MBS4223869.1"/>
    </source>
</evidence>
<comment type="caution">
    <text evidence="2">The sequence shown here is derived from an EMBL/GenBank/DDBJ whole genome shotgun (WGS) entry which is preliminary data.</text>
</comment>
<evidence type="ECO:0000256" key="1">
    <source>
        <dbReference type="SAM" id="Phobius"/>
    </source>
</evidence>
<protein>
    <submittedName>
        <fullName evidence="2">YybS family protein</fullName>
    </submittedName>
</protein>
<evidence type="ECO:0000313" key="3">
    <source>
        <dbReference type="Proteomes" id="UP000676456"/>
    </source>
</evidence>
<dbReference type="EMBL" id="JAGYPN010000002">
    <property type="protein sequence ID" value="MBS4223869.1"/>
    <property type="molecule type" value="Genomic_DNA"/>
</dbReference>
<keyword evidence="1" id="KW-0812">Transmembrane</keyword>
<name>A0A942UVZ9_9BACI</name>
<dbReference type="Proteomes" id="UP000676456">
    <property type="component" value="Unassembled WGS sequence"/>
</dbReference>
<feature type="transmembrane region" description="Helical" evidence="1">
    <location>
        <begin position="12"/>
        <end position="45"/>
    </location>
</feature>
<dbReference type="Pfam" id="PF09991">
    <property type="entry name" value="DUF2232"/>
    <property type="match status" value="1"/>
</dbReference>
<feature type="transmembrane region" description="Helical" evidence="1">
    <location>
        <begin position="277"/>
        <end position="299"/>
    </location>
</feature>
<dbReference type="InterPro" id="IPR018710">
    <property type="entry name" value="DUF2232"/>
</dbReference>
<gene>
    <name evidence="2" type="ORF">KHA91_14030</name>
</gene>
<feature type="transmembrane region" description="Helical" evidence="1">
    <location>
        <begin position="216"/>
        <end position="233"/>
    </location>
</feature>
<accession>A0A942UVZ9</accession>
<dbReference type="AlphaFoldDB" id="A0A942UVZ9"/>
<dbReference type="PANTHER" id="PTHR41324">
    <property type="entry name" value="MEMBRANE PROTEIN-RELATED"/>
    <property type="match status" value="1"/>
</dbReference>